<comment type="caution">
    <text evidence="9">The sequence shown here is derived from an EMBL/GenBank/DDBJ whole genome shotgun (WGS) entry which is preliminary data.</text>
</comment>
<dbReference type="PANTHER" id="PTHR42732">
    <property type="entry name" value="BETA-GALACTOSIDASE"/>
    <property type="match status" value="1"/>
</dbReference>
<dbReference type="Proteomes" id="UP000267223">
    <property type="component" value="Unassembled WGS sequence"/>
</dbReference>
<dbReference type="Gene3D" id="2.60.40.10">
    <property type="entry name" value="Immunoglobulins"/>
    <property type="match status" value="2"/>
</dbReference>
<evidence type="ECO:0000259" key="7">
    <source>
        <dbReference type="Pfam" id="PF11721"/>
    </source>
</evidence>
<dbReference type="InterPro" id="IPR032311">
    <property type="entry name" value="DUF4982"/>
</dbReference>
<dbReference type="OrthoDB" id="9801077at2"/>
<keyword evidence="3" id="KW-0326">Glycosidase</keyword>
<evidence type="ECO:0000313" key="9">
    <source>
        <dbReference type="EMBL" id="RNI34960.1"/>
    </source>
</evidence>
<proteinExistence type="inferred from homology"/>
<dbReference type="InterPro" id="IPR008979">
    <property type="entry name" value="Galactose-bd-like_sf"/>
</dbReference>
<dbReference type="AlphaFoldDB" id="A0A3M9NAX8"/>
<dbReference type="Gene3D" id="3.20.20.80">
    <property type="entry name" value="Glycosidases"/>
    <property type="match status" value="1"/>
</dbReference>
<protein>
    <submittedName>
        <fullName evidence="9">DUF4982 domain-containing protein</fullName>
    </submittedName>
</protein>
<feature type="domain" description="Glycoside hydrolase family 2 immunoglobulin-like beta-sandwich" evidence="4">
    <location>
        <begin position="196"/>
        <end position="299"/>
    </location>
</feature>
<dbReference type="InterPro" id="IPR013783">
    <property type="entry name" value="Ig-like_fold"/>
</dbReference>
<dbReference type="InterPro" id="IPR006103">
    <property type="entry name" value="Glyco_hydro_2_cat"/>
</dbReference>
<keyword evidence="10" id="KW-1185">Reference proteome</keyword>
<comment type="similarity">
    <text evidence="1">Belongs to the glycosyl hydrolase 2 family.</text>
</comment>
<dbReference type="InterPro" id="IPR006101">
    <property type="entry name" value="Glyco_hydro_2"/>
</dbReference>
<dbReference type="RefSeq" id="WP_123121517.1">
    <property type="nucleotide sequence ID" value="NZ_RJJR01000012.1"/>
</dbReference>
<dbReference type="PRINTS" id="PR00132">
    <property type="entry name" value="GLHYDRLASE2"/>
</dbReference>
<dbReference type="Pfam" id="PF16355">
    <property type="entry name" value="DUF4982"/>
    <property type="match status" value="1"/>
</dbReference>
<gene>
    <name evidence="9" type="ORF">EFY79_14350</name>
</gene>
<dbReference type="InterPro" id="IPR036156">
    <property type="entry name" value="Beta-gal/glucu_dom_sf"/>
</dbReference>
<organism evidence="9 10">
    <name type="scientific">Hanamia caeni</name>
    <dbReference type="NCBI Taxonomy" id="2294116"/>
    <lineage>
        <taxon>Bacteria</taxon>
        <taxon>Pseudomonadati</taxon>
        <taxon>Bacteroidota</taxon>
        <taxon>Chitinophagia</taxon>
        <taxon>Chitinophagales</taxon>
        <taxon>Chitinophagaceae</taxon>
        <taxon>Hanamia</taxon>
    </lineage>
</organism>
<name>A0A3M9NAX8_9BACT</name>
<feature type="domain" description="DUF4982" evidence="8">
    <location>
        <begin position="619"/>
        <end position="676"/>
    </location>
</feature>
<dbReference type="InterPro" id="IPR017853">
    <property type="entry name" value="GH"/>
</dbReference>
<dbReference type="Gene3D" id="2.60.120.430">
    <property type="entry name" value="Galactose-binding lectin"/>
    <property type="match status" value="1"/>
</dbReference>
<evidence type="ECO:0000259" key="4">
    <source>
        <dbReference type="Pfam" id="PF00703"/>
    </source>
</evidence>
<evidence type="ECO:0000259" key="8">
    <source>
        <dbReference type="Pfam" id="PF16355"/>
    </source>
</evidence>
<dbReference type="InterPro" id="IPR051913">
    <property type="entry name" value="GH2_Domain-Containing"/>
</dbReference>
<reference evidence="9 10" key="1">
    <citation type="submission" date="2018-11" db="EMBL/GenBank/DDBJ databases">
        <title>Draft genome sequence of Ferruginibacter sp. BO-59.</title>
        <authorList>
            <person name="Im W.T."/>
        </authorList>
    </citation>
    <scope>NUCLEOTIDE SEQUENCE [LARGE SCALE GENOMIC DNA]</scope>
    <source>
        <strain evidence="9 10">BO-59</strain>
    </source>
</reference>
<accession>A0A3M9NAX8</accession>
<dbReference type="InterPro" id="IPR006104">
    <property type="entry name" value="Glyco_hydro_2_N"/>
</dbReference>
<dbReference type="Gene3D" id="2.60.120.260">
    <property type="entry name" value="Galactose-binding domain-like"/>
    <property type="match status" value="2"/>
</dbReference>
<evidence type="ECO:0000259" key="5">
    <source>
        <dbReference type="Pfam" id="PF02836"/>
    </source>
</evidence>
<evidence type="ECO:0000256" key="1">
    <source>
        <dbReference type="ARBA" id="ARBA00007401"/>
    </source>
</evidence>
<evidence type="ECO:0000256" key="3">
    <source>
        <dbReference type="ARBA" id="ARBA00023295"/>
    </source>
</evidence>
<dbReference type="Pfam" id="PF00703">
    <property type="entry name" value="Glyco_hydro_2"/>
    <property type="match status" value="1"/>
</dbReference>
<evidence type="ECO:0000259" key="6">
    <source>
        <dbReference type="Pfam" id="PF02837"/>
    </source>
</evidence>
<evidence type="ECO:0000313" key="10">
    <source>
        <dbReference type="Proteomes" id="UP000267223"/>
    </source>
</evidence>
<dbReference type="PANTHER" id="PTHR42732:SF1">
    <property type="entry name" value="BETA-MANNOSIDASE"/>
    <property type="match status" value="1"/>
</dbReference>
<feature type="domain" description="Glycosyl hydrolases family 2 sugar binding" evidence="6">
    <location>
        <begin position="71"/>
        <end position="181"/>
    </location>
</feature>
<evidence type="ECO:0000256" key="2">
    <source>
        <dbReference type="ARBA" id="ARBA00022801"/>
    </source>
</evidence>
<dbReference type="InterPro" id="IPR006102">
    <property type="entry name" value="Ig-like_GH2"/>
</dbReference>
<keyword evidence="2" id="KW-0378">Hydrolase</keyword>
<dbReference type="SUPFAM" id="SSF49785">
    <property type="entry name" value="Galactose-binding domain-like"/>
    <property type="match status" value="2"/>
</dbReference>
<feature type="domain" description="Glycoside hydrolase family 2 catalytic" evidence="5">
    <location>
        <begin position="312"/>
        <end position="446"/>
    </location>
</feature>
<dbReference type="Pfam" id="PF02836">
    <property type="entry name" value="Glyco_hydro_2_C"/>
    <property type="match status" value="1"/>
</dbReference>
<dbReference type="EMBL" id="RJJR01000012">
    <property type="protein sequence ID" value="RNI34960.1"/>
    <property type="molecule type" value="Genomic_DNA"/>
</dbReference>
<dbReference type="GO" id="GO:0005975">
    <property type="term" value="P:carbohydrate metabolic process"/>
    <property type="evidence" value="ECO:0007669"/>
    <property type="project" value="InterPro"/>
</dbReference>
<feature type="domain" description="Malectin" evidence="7">
    <location>
        <begin position="712"/>
        <end position="877"/>
    </location>
</feature>
<dbReference type="SUPFAM" id="SSF49303">
    <property type="entry name" value="beta-Galactosidase/glucuronidase domain"/>
    <property type="match status" value="1"/>
</dbReference>
<dbReference type="SUPFAM" id="SSF51445">
    <property type="entry name" value="(Trans)glycosidases"/>
    <property type="match status" value="1"/>
</dbReference>
<dbReference type="Pfam" id="PF02837">
    <property type="entry name" value="Glyco_hydro_2_N"/>
    <property type="match status" value="1"/>
</dbReference>
<dbReference type="GO" id="GO:0004553">
    <property type="term" value="F:hydrolase activity, hydrolyzing O-glycosyl compounds"/>
    <property type="evidence" value="ECO:0007669"/>
    <property type="project" value="InterPro"/>
</dbReference>
<sequence>MSCSLGNLYAQNAIRQEISLDQNWRSIEDDHNKNALDGFENPSFNDKTWSRVEVPNNWDAYAGYRRLLHGNRHGYAWYRKKFSIKSPKKGKHFFLYFEGVGSYATVWLNGKKVGYHAGGRTTFTIDVTNSIYLNNQPNLLAVRADHPAYIRDLPWVCGGCSDERGFSEGSQPMGIFRPVHLIITNDIRVQPFGVHIWNDTTVSEKYARLYIDAEVKNYGSTARNITLVNKLLNDKGTTVVETKSSAEILPGTSKTIHEEPSINNVHLWNFDDPYLYTLLTEVVENGKVIDRVTTPYGIRWISWPINKTASSNQFLLNGKPVFINGVAGYEHLIGKSHAFSAEQVRTRVMELRAAGFNAFRDAHQPHNLRYQKYWDSLGVLWWPQMSAHIWFDTPAFRKNFKTLLADWVKERRNSPSLILWGLQNESKLPADFAKECTDLIRKLDPTASSQRLVVTCNGGTGTDWDVPQNWTGTYGGDPATYANDLKKQILVGEYGAWRTLDLHTEGPFNQKGINSEDKMTQLLEMKVRLGESVKDSVAGHFMWLLTSHDNPGRVQGGEGSRELDRVGPVNYKGLFTPWEEPVDAFYMYRSNYAPKDKEPMVYIVSHTWPDRWLTPGIKNNIVVYSNCDEVELFNDVRSQSLGRRKRNGIGTHFQWDSVNIRYNVLYAVGYVNGKEVSRDYIVLNHLPRAPHFNDFFKNAKPITSPQPKYNYLYRVNCGGPDYVDENGNTWTADRERTNDKFWGSTSWTKDFAGMPAYFASQRRTSDPIHGTKDWKLFQTFRYGREKLHYDFPVPDGDYLVELYFTEPWLGRGGGINCRGWRLFDVAVNDKVVLKDEDIWKEAGYNTALKKTVKVTVKGGLLTISFPHVASGQAVISAIAIASLDKNSKPAKSAPSLIQNLEVNNKNASKNWVLLSWLDTGDKQYADDNVAFSALSPELYGAEWIQTPNVLHNAKDSTIATFTVGNDADIFIGVNTKIITIPGWLKDYENTNTFIENDFDGGQRFTIYRKRFKKGATVSLGYNGGLNNKTSIMYPIVVLPVSNMQPAYDLKPVTSYKAVDGKLYGHGLVKGIINGKGRVIFNKPSADNLLEWKFDVGVADMYSLTISYNNPNEKTINGTLEILSADGALLKKEDVEFKATRPGKSNYISTTTGTMINAGNYTVQLRAKDAKALSINSLDVQ</sequence>
<dbReference type="Pfam" id="PF11721">
    <property type="entry name" value="Malectin"/>
    <property type="match status" value="1"/>
</dbReference>
<dbReference type="InterPro" id="IPR021720">
    <property type="entry name" value="Malectin_dom"/>
</dbReference>